<feature type="domain" description="VWFA" evidence="8">
    <location>
        <begin position="378"/>
        <end position="547"/>
    </location>
</feature>
<sequence length="1636" mass="180166">MGDNMFQQVKTFLNKVVQQLDVQANKYRIGVSQFSDDAQAEVLLNTFKGKNQVLNHIKKNLVYKAERVGELKTGVAIKHAIDVHFKESSGSRLVEGIPQFLVIITSGSSKYDPFQQAVNSVKKHGVKIVPIGVQNTNMKEWEDMGIKYFNLSADNLTPLSRNIHNLIKTEKENQFKRAGPPPAGCVETEEADIYFLMDGSGSIKPQDFLEVKTFLIEMVEMFNIGPDNVRIGAVQYASNPELELNITHHSSKIAIQQAIQNIRQVGGGTRTGEALHFMLKCFQSAVTTRPTTVPQYLVTLTDGESEDEVRQVAETLRKKGVLTYAIGVKDANKTQLLEISGSDDRFFYVYNFDSLKDIKNKVVQEICSQEACKKVKADIIFLIDSSGSIVEEDFKRMKQFVENIVKKSDIGVDKVQVGAIQFSYTQKEEFTLNKFSLKTDLQEAIRNMSQLYGGTLTGQALSFTSKYFESAKGGRSDVDQFLIVITDGEAQDEVAAPAEALRNKGITVFSIGVFGSNNTQLEEISGSQNKVFFIESYDALSSILNTVFFGICHPQKDCKIERADIVFLIDGSDSISPTDFQTMKEFLKAMVINFDIRPNRVHIGVAQFSHKYAKQFYLRSFTDTSTFQNQIENIRQITGSTYIANALRNVKDFFTTSAGSRKSEGVEQILLVITDGVAQDRDEVYQAAEDLRQDSITIYALGIGDIDVYQLIQIAGTPDRKFMVKNFNELVTIKTRFVRNICEDPRDAKCAIDIAVGFDITSQKPGQQIFSDQHKLQVFLPEILKEMTSLQTISCVSGSQIQISFGFEITNSEPVYETQFKTLSPDIVTELSSQWVVKPSYLNRAFLESLWKKFEKSENKTKDHVAEKSCCGICCKCLGDEGLIGNKGPKGQKGSNGSFGRVGHPGEEGTPGIRGPPGLNGTQGFPGCEGLRGLKVTAAVDPREATAVADPREATAGAGPREVTAAVDPREAPAAAVDPREAMAAAGPWDVTAAVDPREVPAGADPREATAVVDPREAMAAAVDPQEATAGAGPREATAAADPREETAAADPREATLGILDADIQLAFAGLPSAANAVPAEGESGNPGDKGEVGTLGPRGVQGDIGFPGYTGPQGNDGDPGNPGARGPKGIRGRRGESGPKGDPGSPGDLGYPGHKECELINYIRQNCRARECPVYPTELVFALDMSAEVTTQSFTRMKEMVLSILEDLSFSESNCPTGTRVSLVSYSYATKYVIRFNDYHRKKQLLKSVKEIPLERTTGRRNIGAAMKFVARNSFKRIRKGTLVRKMAIIFADGPSQDAVSISTAAMEFSALDITPVVIAFQDLPNIKRAFAIDDTGRFQFINIPTKEDPKIMLENLKLCSLCYDTCNPDPTCLKIKNRPSPVQMDMDVAFLLDSSRTMSSDNFERSKEFLHSVLDQFVITNQPRTSDPGARVALVQHTSSGYTQREEQNPVNLEFDFVAYSSKKQMKRHIKESLHQLQSDSGVGHALEWTMNNLFSKVSKARSTKVIFAVIGGDTSFWDKKKLAEIALNAKCQGFTIFALTIGGPINDTEVEQLASFPFSHHSCQLGKVLDLDMDYALKFTHAFFSLVANKINNYPPKILQRKCERLILQEKQQGDEVPMSAPERITAENVKRE</sequence>
<dbReference type="SMART" id="SM00327">
    <property type="entry name" value="VWA"/>
    <property type="match status" value="6"/>
</dbReference>
<feature type="compositionally biased region" description="Basic and acidic residues" evidence="7">
    <location>
        <begin position="1042"/>
        <end position="1052"/>
    </location>
</feature>
<gene>
    <name evidence="9" type="ORF">EOD39_12908</name>
</gene>
<dbReference type="Gene3D" id="3.40.50.410">
    <property type="entry name" value="von Willebrand factor, type A domain"/>
    <property type="match status" value="6"/>
</dbReference>
<keyword evidence="2" id="KW-0964">Secreted</keyword>
<comment type="subcellular location">
    <subcellularLocation>
        <location evidence="1">Secreted</location>
    </subcellularLocation>
</comment>
<feature type="domain" description="VWFA" evidence="8">
    <location>
        <begin position="192"/>
        <end position="362"/>
    </location>
</feature>
<feature type="compositionally biased region" description="Low complexity" evidence="7">
    <location>
        <begin position="1141"/>
        <end position="1150"/>
    </location>
</feature>
<evidence type="ECO:0000256" key="5">
    <source>
        <dbReference type="ARBA" id="ARBA00022889"/>
    </source>
</evidence>
<dbReference type="InterPro" id="IPR050525">
    <property type="entry name" value="ECM_Assembly_Org"/>
</dbReference>
<name>A0A444UJU1_ACIRT</name>
<evidence type="ECO:0000256" key="6">
    <source>
        <dbReference type="ARBA" id="ARBA00023180"/>
    </source>
</evidence>
<keyword evidence="3" id="KW-0732">Signal</keyword>
<organism evidence="9 10">
    <name type="scientific">Acipenser ruthenus</name>
    <name type="common">Sterlet sturgeon</name>
    <dbReference type="NCBI Taxonomy" id="7906"/>
    <lineage>
        <taxon>Eukaryota</taxon>
        <taxon>Metazoa</taxon>
        <taxon>Chordata</taxon>
        <taxon>Craniata</taxon>
        <taxon>Vertebrata</taxon>
        <taxon>Euteleostomi</taxon>
        <taxon>Actinopterygii</taxon>
        <taxon>Chondrostei</taxon>
        <taxon>Acipenseriformes</taxon>
        <taxon>Acipenseridae</taxon>
        <taxon>Acipenser</taxon>
    </lineage>
</organism>
<dbReference type="FunFam" id="3.40.50.410:FF:000016">
    <property type="entry name" value="Collagen type VI alpha 3 chain"/>
    <property type="match status" value="1"/>
</dbReference>
<dbReference type="InterPro" id="IPR002035">
    <property type="entry name" value="VWF_A"/>
</dbReference>
<feature type="domain" description="VWFA" evidence="8">
    <location>
        <begin position="1179"/>
        <end position="1322"/>
    </location>
</feature>
<evidence type="ECO:0000313" key="10">
    <source>
        <dbReference type="Proteomes" id="UP000289886"/>
    </source>
</evidence>
<evidence type="ECO:0000256" key="1">
    <source>
        <dbReference type="ARBA" id="ARBA00004613"/>
    </source>
</evidence>
<feature type="region of interest" description="Disordered" evidence="7">
    <location>
        <begin position="945"/>
        <end position="969"/>
    </location>
</feature>
<evidence type="ECO:0000259" key="8">
    <source>
        <dbReference type="PROSITE" id="PS50234"/>
    </source>
</evidence>
<keyword evidence="6" id="KW-0325">Glycoprotein</keyword>
<feature type="domain" description="VWFA" evidence="8">
    <location>
        <begin position="564"/>
        <end position="741"/>
    </location>
</feature>
<evidence type="ECO:0000256" key="4">
    <source>
        <dbReference type="ARBA" id="ARBA00022737"/>
    </source>
</evidence>
<comment type="caution">
    <text evidence="9">The sequence shown here is derived from an EMBL/GenBank/DDBJ whole genome shotgun (WGS) entry which is preliminary data.</text>
</comment>
<dbReference type="InterPro" id="IPR008160">
    <property type="entry name" value="Collagen"/>
</dbReference>
<dbReference type="Proteomes" id="UP000289886">
    <property type="component" value="Unassembled WGS sequence"/>
</dbReference>
<keyword evidence="5" id="KW-0130">Cell adhesion</keyword>
<evidence type="ECO:0000256" key="7">
    <source>
        <dbReference type="SAM" id="MobiDB-lite"/>
    </source>
</evidence>
<dbReference type="FunFam" id="3.40.50.410:FF:000044">
    <property type="entry name" value="Collagen type VI alpha 6 chain"/>
    <property type="match status" value="1"/>
</dbReference>
<proteinExistence type="predicted"/>
<dbReference type="PRINTS" id="PR00453">
    <property type="entry name" value="VWFADOMAIN"/>
</dbReference>
<dbReference type="Pfam" id="PF01391">
    <property type="entry name" value="Collagen"/>
    <property type="match status" value="2"/>
</dbReference>
<keyword evidence="10" id="KW-1185">Reference proteome</keyword>
<dbReference type="PROSITE" id="PS50234">
    <property type="entry name" value="VWFA"/>
    <property type="match status" value="6"/>
</dbReference>
<dbReference type="Pfam" id="PF00092">
    <property type="entry name" value="VWA"/>
    <property type="match status" value="6"/>
</dbReference>
<dbReference type="PANTHER" id="PTHR24020">
    <property type="entry name" value="COLLAGEN ALPHA"/>
    <property type="match status" value="1"/>
</dbReference>
<evidence type="ECO:0000256" key="3">
    <source>
        <dbReference type="ARBA" id="ARBA00022729"/>
    </source>
</evidence>
<keyword evidence="9" id="KW-0176">Collagen</keyword>
<dbReference type="FunFam" id="3.40.50.410:FF:000021">
    <property type="entry name" value="Collagen, type VI, alpha 3"/>
    <property type="match status" value="1"/>
</dbReference>
<feature type="region of interest" description="Disordered" evidence="7">
    <location>
        <begin position="888"/>
        <end position="917"/>
    </location>
</feature>
<accession>A0A444UJU1</accession>
<feature type="region of interest" description="Disordered" evidence="7">
    <location>
        <begin position="1019"/>
        <end position="1052"/>
    </location>
</feature>
<dbReference type="SUPFAM" id="SSF53300">
    <property type="entry name" value="vWA-like"/>
    <property type="match status" value="6"/>
</dbReference>
<feature type="domain" description="VWFA" evidence="8">
    <location>
        <begin position="1"/>
        <end position="167"/>
    </location>
</feature>
<evidence type="ECO:0000313" key="9">
    <source>
        <dbReference type="EMBL" id="RXM35450.1"/>
    </source>
</evidence>
<feature type="region of interest" description="Disordered" evidence="7">
    <location>
        <begin position="1616"/>
        <end position="1636"/>
    </location>
</feature>
<feature type="compositionally biased region" description="Low complexity" evidence="7">
    <location>
        <begin position="1027"/>
        <end position="1041"/>
    </location>
</feature>
<evidence type="ECO:0000256" key="2">
    <source>
        <dbReference type="ARBA" id="ARBA00022525"/>
    </source>
</evidence>
<protein>
    <submittedName>
        <fullName evidence="9">Collagen alpha-6(VI) chain</fullName>
    </submittedName>
</protein>
<dbReference type="GO" id="GO:0007155">
    <property type="term" value="P:cell adhesion"/>
    <property type="evidence" value="ECO:0007669"/>
    <property type="project" value="UniProtKB-KW"/>
</dbReference>
<dbReference type="FunFam" id="3.40.50.410:FF:000004">
    <property type="entry name" value="collagen alpha-6(VI) chain"/>
    <property type="match status" value="2"/>
</dbReference>
<dbReference type="GO" id="GO:0005581">
    <property type="term" value="C:collagen trimer"/>
    <property type="evidence" value="ECO:0007669"/>
    <property type="project" value="UniProtKB-KW"/>
</dbReference>
<dbReference type="InterPro" id="IPR036465">
    <property type="entry name" value="vWFA_dom_sf"/>
</dbReference>
<dbReference type="EMBL" id="SCEB01214416">
    <property type="protein sequence ID" value="RXM35450.1"/>
    <property type="molecule type" value="Genomic_DNA"/>
</dbReference>
<dbReference type="CDD" id="cd01450">
    <property type="entry name" value="vWFA_subfamily_ECM"/>
    <property type="match status" value="3"/>
</dbReference>
<feature type="region of interest" description="Disordered" evidence="7">
    <location>
        <begin position="1077"/>
        <end position="1152"/>
    </location>
</feature>
<feature type="domain" description="VWFA" evidence="8">
    <location>
        <begin position="1389"/>
        <end position="1601"/>
    </location>
</feature>
<reference evidence="9 10" key="1">
    <citation type="submission" date="2019-01" db="EMBL/GenBank/DDBJ databases">
        <title>Draft Genome and Complete Hox-Cluster Characterization of the Sterlet Sturgeon (Acipenser ruthenus).</title>
        <authorList>
            <person name="Wei Q."/>
        </authorList>
    </citation>
    <scope>NUCLEOTIDE SEQUENCE [LARGE SCALE GENOMIC DNA]</scope>
    <source>
        <strain evidence="9">WHYD16114868_AA</strain>
        <tissue evidence="9">Blood</tissue>
    </source>
</reference>
<keyword evidence="4" id="KW-0677">Repeat</keyword>
<feature type="compositionally biased region" description="Low complexity" evidence="7">
    <location>
        <begin position="1113"/>
        <end position="1128"/>
    </location>
</feature>
<dbReference type="CDD" id="cd01472">
    <property type="entry name" value="vWA_collagen"/>
    <property type="match status" value="2"/>
</dbReference>
<dbReference type="PANTHER" id="PTHR24020:SF86">
    <property type="entry name" value="COLLAGEN, TYPE VI, ALPHA 4"/>
    <property type="match status" value="1"/>
</dbReference>
<dbReference type="GO" id="GO:0005576">
    <property type="term" value="C:extracellular region"/>
    <property type="evidence" value="ECO:0007669"/>
    <property type="project" value="UniProtKB-SubCell"/>
</dbReference>